<reference evidence="2" key="1">
    <citation type="submission" date="2016-11" db="EMBL/GenBank/DDBJ databases">
        <authorList>
            <person name="Varghese N."/>
            <person name="Submissions S."/>
        </authorList>
    </citation>
    <scope>NUCLEOTIDE SEQUENCE [LARGE SCALE GENOMIC DNA]</scope>
    <source>
        <strain evidence="2">DSM 2635</strain>
    </source>
</reference>
<dbReference type="Proteomes" id="UP000243255">
    <property type="component" value="Unassembled WGS sequence"/>
</dbReference>
<dbReference type="STRING" id="1121321.SAMN04488530_11447"/>
<keyword evidence="2" id="KW-1185">Reference proteome</keyword>
<organism evidence="1 2">
    <name type="scientific">Asaccharospora irregularis DSM 2635</name>
    <dbReference type="NCBI Taxonomy" id="1121321"/>
    <lineage>
        <taxon>Bacteria</taxon>
        <taxon>Bacillati</taxon>
        <taxon>Bacillota</taxon>
        <taxon>Clostridia</taxon>
        <taxon>Peptostreptococcales</taxon>
        <taxon>Peptostreptococcaceae</taxon>
        <taxon>Asaccharospora</taxon>
    </lineage>
</organism>
<name>A0A1M5PHY8_9FIRM</name>
<sequence length="852" mass="100576">MIRNKNAKEIILNNNIDDIEDYYTAKELKEKGYTIFFINRIKQYIQCYKYGKIEYYLKSDFEQLLKWESELGFVDELSKYFKFTTTHIRNVFKKHGIESLSYEQQPFTKQLRYNLKDFEKIENIILDGAPKDIIDENKYIDLVKTAEILGEREITHERLPAFDFVYRYGKKLYLKIEEVEKYNKLKEISIPVEDFIKDVVDRVDVQEDAIRDRILKNNIELIERHPFMGKRRLMLKKDAHIIFDELNIQTRIKSAKNGLEIYRILTENIKTKEKLEDTMQIYELFVIDRFNDIKSKQSIKGKAMSFHRVKEILNKTLNMDFYKYSEELVEKIIENIISNEEYTQNDKVEFVSFYNYLIKYKSFKNRVIYKLPKNSFIDESQEVLSYTQEQFLELFRLLHTSTSDKEYIDRAIESRGQAQVWLYMYLHYVTIWRRGAISDIPSPNLNNIGFEAEELLKWLSEGNEFTEEMGMIITEDVKRKIDGYSMKSTKNNGYLVMEVGRLTVRSLGLLFAICEAHRQITHRLNKKNLKADSIISSGFIGNKSYYDDLFGKQIIDILGEEKFSNRRANKSYNNYIHNYSEEKGDNFATHIISILRGYSVDSKGMSETTTIYETRKVDNSIENAVATLFNRGSFAFEKFQALKIIDNNFIENDDSTKTELMDDISLTPYELEYTMKNIYIQRKKVTEMISRMVSTPNLIKEILVELAYGNTHGKHNHTRCILKAMLNVIECSNVDDAIPNNLIELNEGINCINDNFDTCIGCPFIIEEMYFLYELNDLMNDAINKLYLIDNEYEQYMYSTLIFKTYMPILKEAQNVLGKSNVNVFVDVVGMKNKIDKLRESQSIKLDYKLMN</sequence>
<evidence type="ECO:0000313" key="1">
    <source>
        <dbReference type="EMBL" id="SHH01385.1"/>
    </source>
</evidence>
<protein>
    <submittedName>
        <fullName evidence="1">Uncharacterized protein</fullName>
    </submittedName>
</protein>
<gene>
    <name evidence="1" type="ORF">SAMN04488530_11447</name>
</gene>
<dbReference type="EMBL" id="FQWX01000014">
    <property type="protein sequence ID" value="SHH01385.1"/>
    <property type="molecule type" value="Genomic_DNA"/>
</dbReference>
<dbReference type="OrthoDB" id="2038964at2"/>
<accession>A0A1M5PHY8</accession>
<evidence type="ECO:0000313" key="2">
    <source>
        <dbReference type="Proteomes" id="UP000243255"/>
    </source>
</evidence>
<dbReference type="AlphaFoldDB" id="A0A1M5PHY8"/>
<dbReference type="RefSeq" id="WP_073126052.1">
    <property type="nucleotide sequence ID" value="NZ_BAABCH010000020.1"/>
</dbReference>
<proteinExistence type="predicted"/>